<protein>
    <submittedName>
        <fullName evidence="2">Uncharacterized protein</fullName>
    </submittedName>
</protein>
<dbReference type="OrthoDB" id="281881at2"/>
<feature type="region of interest" description="Disordered" evidence="1">
    <location>
        <begin position="1"/>
        <end position="22"/>
    </location>
</feature>
<evidence type="ECO:0000313" key="3">
    <source>
        <dbReference type="Proteomes" id="UP000317093"/>
    </source>
</evidence>
<reference evidence="2 3" key="1">
    <citation type="submission" date="2019-02" db="EMBL/GenBank/DDBJ databases">
        <title>Deep-cultivation of Planctomycetes and their phenomic and genomic characterization uncovers novel biology.</title>
        <authorList>
            <person name="Wiegand S."/>
            <person name="Jogler M."/>
            <person name="Boedeker C."/>
            <person name="Pinto D."/>
            <person name="Vollmers J."/>
            <person name="Rivas-Marin E."/>
            <person name="Kohn T."/>
            <person name="Peeters S.H."/>
            <person name="Heuer A."/>
            <person name="Rast P."/>
            <person name="Oberbeckmann S."/>
            <person name="Bunk B."/>
            <person name="Jeske O."/>
            <person name="Meyerdierks A."/>
            <person name="Storesund J.E."/>
            <person name="Kallscheuer N."/>
            <person name="Luecker S."/>
            <person name="Lage O.M."/>
            <person name="Pohl T."/>
            <person name="Merkel B.J."/>
            <person name="Hornburger P."/>
            <person name="Mueller R.-W."/>
            <person name="Bruemmer F."/>
            <person name="Labrenz M."/>
            <person name="Spormann A.M."/>
            <person name="Op den Camp H."/>
            <person name="Overmann J."/>
            <person name="Amann R."/>
            <person name="Jetten M.S.M."/>
            <person name="Mascher T."/>
            <person name="Medema M.H."/>
            <person name="Devos D.P."/>
            <person name="Kaster A.-K."/>
            <person name="Ovreas L."/>
            <person name="Rohde M."/>
            <person name="Galperin M.Y."/>
            <person name="Jogler C."/>
        </authorList>
    </citation>
    <scope>NUCLEOTIDE SEQUENCE [LARGE SCALE GENOMIC DNA]</scope>
    <source>
        <strain evidence="2 3">Pan216</strain>
    </source>
</reference>
<evidence type="ECO:0000313" key="2">
    <source>
        <dbReference type="EMBL" id="QDU59688.1"/>
    </source>
</evidence>
<sequence>MPKPKLRILSTTGEHEPTNPQANVPVKFRDIFPLLMYAHRHDCTWLRDFADDDVVVTQDLADILSQFANVLQSRKGA</sequence>
<gene>
    <name evidence="2" type="ORF">Pan216_05200</name>
</gene>
<dbReference type="AlphaFoldDB" id="A0A518AY81"/>
<organism evidence="2 3">
    <name type="scientific">Kolteria novifilia</name>
    <dbReference type="NCBI Taxonomy" id="2527975"/>
    <lineage>
        <taxon>Bacteria</taxon>
        <taxon>Pseudomonadati</taxon>
        <taxon>Planctomycetota</taxon>
        <taxon>Planctomycetia</taxon>
        <taxon>Kolteriales</taxon>
        <taxon>Kolteriaceae</taxon>
        <taxon>Kolteria</taxon>
    </lineage>
</organism>
<proteinExistence type="predicted"/>
<evidence type="ECO:0000256" key="1">
    <source>
        <dbReference type="SAM" id="MobiDB-lite"/>
    </source>
</evidence>
<name>A0A518AY81_9BACT</name>
<keyword evidence="3" id="KW-1185">Reference proteome</keyword>
<accession>A0A518AY81</accession>
<dbReference type="EMBL" id="CP036279">
    <property type="protein sequence ID" value="QDU59688.1"/>
    <property type="molecule type" value="Genomic_DNA"/>
</dbReference>
<dbReference type="RefSeq" id="WP_145254357.1">
    <property type="nucleotide sequence ID" value="NZ_CP036279.1"/>
</dbReference>
<dbReference type="KEGG" id="knv:Pan216_05200"/>
<dbReference type="Proteomes" id="UP000317093">
    <property type="component" value="Chromosome"/>
</dbReference>